<dbReference type="NCBIfam" id="TIGR00305">
    <property type="entry name" value="putative toxin-antitoxin system toxin component, PIN family"/>
    <property type="match status" value="1"/>
</dbReference>
<comment type="caution">
    <text evidence="2">The sequence shown here is derived from an EMBL/GenBank/DDBJ whole genome shotgun (WGS) entry which is preliminary data.</text>
</comment>
<protein>
    <submittedName>
        <fullName evidence="2">Putative toxin-antitoxin system toxin component, PIN family</fullName>
    </submittedName>
</protein>
<dbReference type="Proteomes" id="UP000230731">
    <property type="component" value="Unassembled WGS sequence"/>
</dbReference>
<sequence>MTNTAVKQRKPRVVVDTNVIISAVVFGGNPAQIITMGGTKAVELYLSQHILQEVAGVLRKKFSWSPKQTRRTIEVLQRAASVVKPTERIFIARDEDDNAVLECAMAAQADYLISGDEDLLVLKENAGTKIVSPTQFIAFIQRKK</sequence>
<dbReference type="InterPro" id="IPR002850">
    <property type="entry name" value="PIN_toxin-like"/>
</dbReference>
<dbReference type="SMART" id="SM00670">
    <property type="entry name" value="PINc"/>
    <property type="match status" value="1"/>
</dbReference>
<dbReference type="PANTHER" id="PTHR34610">
    <property type="entry name" value="SSL7007 PROTEIN"/>
    <property type="match status" value="1"/>
</dbReference>
<reference evidence="3" key="1">
    <citation type="submission" date="2017-09" db="EMBL/GenBank/DDBJ databases">
        <title>Depth-based differentiation of microbial function through sediment-hosted aquifers and enrichment of novel symbionts in the deep terrestrial subsurface.</title>
        <authorList>
            <person name="Probst A.J."/>
            <person name="Ladd B."/>
            <person name="Jarett J.K."/>
            <person name="Geller-Mcgrath D.E."/>
            <person name="Sieber C.M.K."/>
            <person name="Emerson J.B."/>
            <person name="Anantharaman K."/>
            <person name="Thomas B.C."/>
            <person name="Malmstrom R."/>
            <person name="Stieglmeier M."/>
            <person name="Klingl A."/>
            <person name="Woyke T."/>
            <person name="Ryan C.M."/>
            <person name="Banfield J.F."/>
        </authorList>
    </citation>
    <scope>NUCLEOTIDE SEQUENCE [LARGE SCALE GENOMIC DNA]</scope>
</reference>
<organism evidence="2 3">
    <name type="scientific">Candidatus Andersenbacteria bacterium CG10_big_fil_rev_8_21_14_0_10_54_11</name>
    <dbReference type="NCBI Taxonomy" id="1974485"/>
    <lineage>
        <taxon>Bacteria</taxon>
        <taxon>Candidatus Anderseniibacteriota</taxon>
    </lineage>
</organism>
<name>A0A2M6WZN0_9BACT</name>
<dbReference type="Pfam" id="PF13470">
    <property type="entry name" value="PIN_3"/>
    <property type="match status" value="1"/>
</dbReference>
<dbReference type="PANTHER" id="PTHR34610:SF3">
    <property type="entry name" value="SSL7007 PROTEIN"/>
    <property type="match status" value="1"/>
</dbReference>
<accession>A0A2M6WZN0</accession>
<dbReference type="SUPFAM" id="SSF88723">
    <property type="entry name" value="PIN domain-like"/>
    <property type="match status" value="1"/>
</dbReference>
<dbReference type="Gene3D" id="3.40.50.1010">
    <property type="entry name" value="5'-nuclease"/>
    <property type="match status" value="1"/>
</dbReference>
<gene>
    <name evidence="2" type="ORF">COT71_01965</name>
</gene>
<dbReference type="InterPro" id="IPR029060">
    <property type="entry name" value="PIN-like_dom_sf"/>
</dbReference>
<proteinExistence type="predicted"/>
<evidence type="ECO:0000313" key="2">
    <source>
        <dbReference type="EMBL" id="PIT98215.1"/>
    </source>
</evidence>
<dbReference type="AlphaFoldDB" id="A0A2M6WZN0"/>
<evidence type="ECO:0000313" key="3">
    <source>
        <dbReference type="Proteomes" id="UP000230731"/>
    </source>
</evidence>
<evidence type="ECO:0000259" key="1">
    <source>
        <dbReference type="SMART" id="SM00670"/>
    </source>
</evidence>
<dbReference type="InterPro" id="IPR002716">
    <property type="entry name" value="PIN_dom"/>
</dbReference>
<dbReference type="EMBL" id="PEZP01000023">
    <property type="protein sequence ID" value="PIT98215.1"/>
    <property type="molecule type" value="Genomic_DNA"/>
</dbReference>
<feature type="domain" description="PIN" evidence="1">
    <location>
        <begin position="11"/>
        <end position="121"/>
    </location>
</feature>